<dbReference type="PANTHER" id="PTHR46221:SF11">
    <property type="entry name" value="NON-SPECIFIC PROTEIN-TYROSINE KINASE"/>
    <property type="match status" value="1"/>
</dbReference>
<keyword evidence="3" id="KW-1185">Reference proteome</keyword>
<dbReference type="InterPro" id="IPR005189">
    <property type="entry name" value="Focal_adhesion_kin_target_dom"/>
</dbReference>
<proteinExistence type="predicted"/>
<name>A0A401Q751_SCYTO</name>
<protein>
    <recommendedName>
        <fullName evidence="1">Focal AT domain-containing protein</fullName>
    </recommendedName>
</protein>
<sequence>FLFLLFGAEFTAPPEKPPRKNLPPIQAAPTANLDRSDDQVYPLVMEMVKAVLNLKNQVYQIPCEEYINLVKTVGMHLRNLTGSVDQLLPTLPATSRIEIEGTQRLLNKDLSELISKMKLAQQNSVTSLSDECKKQMLTAAHTLAVDSKNLLDAVDQARVRAGQAKPVPN</sequence>
<evidence type="ECO:0000313" key="2">
    <source>
        <dbReference type="EMBL" id="GCB81209.1"/>
    </source>
</evidence>
<dbReference type="Proteomes" id="UP000288216">
    <property type="component" value="Unassembled WGS sequence"/>
</dbReference>
<feature type="non-terminal residue" evidence="2">
    <location>
        <position position="1"/>
    </location>
</feature>
<evidence type="ECO:0000313" key="3">
    <source>
        <dbReference type="Proteomes" id="UP000288216"/>
    </source>
</evidence>
<dbReference type="OrthoDB" id="9976756at2759"/>
<dbReference type="EMBL" id="BFAA01021359">
    <property type="protein sequence ID" value="GCB81209.1"/>
    <property type="molecule type" value="Genomic_DNA"/>
</dbReference>
<dbReference type="GO" id="GO:0005925">
    <property type="term" value="C:focal adhesion"/>
    <property type="evidence" value="ECO:0007669"/>
    <property type="project" value="InterPro"/>
</dbReference>
<accession>A0A401Q751</accession>
<dbReference type="PANTHER" id="PTHR46221">
    <property type="entry name" value="FERM AND PDZ DOMAIN-CONTAINING PROTEIN FAMILY MEMBER"/>
    <property type="match status" value="1"/>
</dbReference>
<dbReference type="GO" id="GO:0007172">
    <property type="term" value="P:signal complex assembly"/>
    <property type="evidence" value="ECO:0007669"/>
    <property type="project" value="InterPro"/>
</dbReference>
<dbReference type="Pfam" id="PF03623">
    <property type="entry name" value="Focal_AT"/>
    <property type="match status" value="1"/>
</dbReference>
<evidence type="ECO:0000259" key="1">
    <source>
        <dbReference type="Pfam" id="PF03623"/>
    </source>
</evidence>
<comment type="caution">
    <text evidence="2">The sequence shown here is derived from an EMBL/GenBank/DDBJ whole genome shotgun (WGS) entry which is preliminary data.</text>
</comment>
<dbReference type="InterPro" id="IPR036137">
    <property type="entry name" value="Focal_adhe_kin_target_dom_sf"/>
</dbReference>
<dbReference type="STRING" id="75743.A0A401Q751"/>
<dbReference type="SUPFAM" id="SSF68993">
    <property type="entry name" value="FAT domain of focal adhesion kinase"/>
    <property type="match status" value="1"/>
</dbReference>
<reference evidence="2 3" key="1">
    <citation type="journal article" date="2018" name="Nat. Ecol. Evol.">
        <title>Shark genomes provide insights into elasmobranch evolution and the origin of vertebrates.</title>
        <authorList>
            <person name="Hara Y"/>
            <person name="Yamaguchi K"/>
            <person name="Onimaru K"/>
            <person name="Kadota M"/>
            <person name="Koyanagi M"/>
            <person name="Keeley SD"/>
            <person name="Tatsumi K"/>
            <person name="Tanaka K"/>
            <person name="Motone F"/>
            <person name="Kageyama Y"/>
            <person name="Nozu R"/>
            <person name="Adachi N"/>
            <person name="Nishimura O"/>
            <person name="Nakagawa R"/>
            <person name="Tanegashima C"/>
            <person name="Kiyatake I"/>
            <person name="Matsumoto R"/>
            <person name="Murakumo K"/>
            <person name="Nishida K"/>
            <person name="Terakita A"/>
            <person name="Kuratani S"/>
            <person name="Sato K"/>
            <person name="Hyodo S Kuraku.S."/>
        </authorList>
    </citation>
    <scope>NUCLEOTIDE SEQUENCE [LARGE SCALE GENOMIC DNA]</scope>
</reference>
<dbReference type="OMA" id="IPCEEYI"/>
<dbReference type="Gene3D" id="1.20.120.330">
    <property type="entry name" value="Nucleotidyltransferases domain 2"/>
    <property type="match status" value="1"/>
</dbReference>
<dbReference type="GO" id="GO:0004713">
    <property type="term" value="F:protein tyrosine kinase activity"/>
    <property type="evidence" value="ECO:0007669"/>
    <property type="project" value="InterPro"/>
</dbReference>
<organism evidence="2 3">
    <name type="scientific">Scyliorhinus torazame</name>
    <name type="common">Cloudy catshark</name>
    <name type="synonym">Catulus torazame</name>
    <dbReference type="NCBI Taxonomy" id="75743"/>
    <lineage>
        <taxon>Eukaryota</taxon>
        <taxon>Metazoa</taxon>
        <taxon>Chordata</taxon>
        <taxon>Craniata</taxon>
        <taxon>Vertebrata</taxon>
        <taxon>Chondrichthyes</taxon>
        <taxon>Elasmobranchii</taxon>
        <taxon>Galeomorphii</taxon>
        <taxon>Galeoidea</taxon>
        <taxon>Carcharhiniformes</taxon>
        <taxon>Scyliorhinidae</taxon>
        <taxon>Scyliorhinus</taxon>
    </lineage>
</organism>
<dbReference type="AlphaFoldDB" id="A0A401Q751"/>
<feature type="domain" description="Focal AT" evidence="1">
    <location>
        <begin position="30"/>
        <end position="161"/>
    </location>
</feature>
<gene>
    <name evidence="2" type="ORF">scyTo_0022135</name>
</gene>